<evidence type="ECO:0000256" key="2">
    <source>
        <dbReference type="ARBA" id="ARBA00023125"/>
    </source>
</evidence>
<dbReference type="CDD" id="cd06170">
    <property type="entry name" value="LuxR_C_like"/>
    <property type="match status" value="1"/>
</dbReference>
<keyword evidence="3" id="KW-0804">Transcription</keyword>
<dbReference type="Gene3D" id="3.40.50.2300">
    <property type="match status" value="1"/>
</dbReference>
<dbReference type="PANTHER" id="PTHR44688:SF16">
    <property type="entry name" value="DNA-BINDING TRANSCRIPTIONAL ACTIVATOR DEVR_DOSR"/>
    <property type="match status" value="1"/>
</dbReference>
<evidence type="ECO:0000256" key="1">
    <source>
        <dbReference type="ARBA" id="ARBA00023015"/>
    </source>
</evidence>
<reference evidence="5 6" key="1">
    <citation type="submission" date="2018-05" db="EMBL/GenBank/DDBJ databases">
        <title>Streptomyces venezuelae.</title>
        <authorList>
            <person name="Kim W."/>
            <person name="Lee N."/>
            <person name="Cho B.-K."/>
        </authorList>
    </citation>
    <scope>NUCLEOTIDE SEQUENCE [LARGE SCALE GENOMIC DNA]</scope>
    <source>
        <strain evidence="5 6">ATCC 14583</strain>
    </source>
</reference>
<dbReference type="AlphaFoldDB" id="A0A5P2B4R1"/>
<evidence type="ECO:0000313" key="6">
    <source>
        <dbReference type="Proteomes" id="UP000323046"/>
    </source>
</evidence>
<keyword evidence="1" id="KW-0805">Transcription regulation</keyword>
<dbReference type="EMBL" id="CP029193">
    <property type="protein sequence ID" value="QES25463.1"/>
    <property type="molecule type" value="Genomic_DNA"/>
</dbReference>
<accession>A0A5P2B4R1</accession>
<organism evidence="5 6">
    <name type="scientific">Streptomyces venezuelae</name>
    <dbReference type="NCBI Taxonomy" id="54571"/>
    <lineage>
        <taxon>Bacteria</taxon>
        <taxon>Bacillati</taxon>
        <taxon>Actinomycetota</taxon>
        <taxon>Actinomycetes</taxon>
        <taxon>Kitasatosporales</taxon>
        <taxon>Streptomycetaceae</taxon>
        <taxon>Streptomyces</taxon>
    </lineage>
</organism>
<dbReference type="PRINTS" id="PR00038">
    <property type="entry name" value="HTHLUXR"/>
</dbReference>
<dbReference type="GO" id="GO:0003677">
    <property type="term" value="F:DNA binding"/>
    <property type="evidence" value="ECO:0007669"/>
    <property type="project" value="UniProtKB-KW"/>
</dbReference>
<dbReference type="SUPFAM" id="SSF46894">
    <property type="entry name" value="C-terminal effector domain of the bipartite response regulators"/>
    <property type="match status" value="1"/>
</dbReference>
<name>A0A5P2B4R1_STRVZ</name>
<feature type="domain" description="HTH luxR-type" evidence="4">
    <location>
        <begin position="157"/>
        <end position="222"/>
    </location>
</feature>
<evidence type="ECO:0000259" key="4">
    <source>
        <dbReference type="PROSITE" id="PS50043"/>
    </source>
</evidence>
<dbReference type="InterPro" id="IPR016032">
    <property type="entry name" value="Sig_transdc_resp-reg_C-effctor"/>
</dbReference>
<evidence type="ECO:0000313" key="5">
    <source>
        <dbReference type="EMBL" id="QES25463.1"/>
    </source>
</evidence>
<dbReference type="PANTHER" id="PTHR44688">
    <property type="entry name" value="DNA-BINDING TRANSCRIPTIONAL ACTIVATOR DEVR_DOSR"/>
    <property type="match status" value="1"/>
</dbReference>
<dbReference type="Pfam" id="PF00196">
    <property type="entry name" value="GerE"/>
    <property type="match status" value="1"/>
</dbReference>
<dbReference type="OrthoDB" id="3630021at2"/>
<dbReference type="SMART" id="SM00421">
    <property type="entry name" value="HTH_LUXR"/>
    <property type="match status" value="1"/>
</dbReference>
<dbReference type="GO" id="GO:0006355">
    <property type="term" value="P:regulation of DNA-templated transcription"/>
    <property type="evidence" value="ECO:0007669"/>
    <property type="project" value="InterPro"/>
</dbReference>
<keyword evidence="2 5" id="KW-0238">DNA-binding</keyword>
<sequence>MRVSQALCHPPFPGEQLVVTTLVRNGFLQLGLRAALSTAPLVRDVRHCGDWGEVEETLRNNQVDVLFLHEKDYSPDRGVLVDARRHRPKILLLLTTTEVPEEILAGPSVPDGFLVENELTATAVEDALQGIVAGEVPMPTSVTRALLRRVREPEQQRRRRVGNLTGRENEVLPLLAEGLSNKQIARRLGISSHGVKRIVASLLLKLGAPNRTAAVVTAIQNGLIT</sequence>
<keyword evidence="6" id="KW-1185">Reference proteome</keyword>
<dbReference type="PROSITE" id="PS50043">
    <property type="entry name" value="HTH_LUXR_2"/>
    <property type="match status" value="1"/>
</dbReference>
<dbReference type="Proteomes" id="UP000323046">
    <property type="component" value="Chromosome"/>
</dbReference>
<protein>
    <submittedName>
        <fullName evidence="5">DNA-binding response regulator</fullName>
    </submittedName>
</protein>
<evidence type="ECO:0000256" key="3">
    <source>
        <dbReference type="ARBA" id="ARBA00023163"/>
    </source>
</evidence>
<gene>
    <name evidence="5" type="ORF">DEJ47_02400</name>
</gene>
<proteinExistence type="predicted"/>
<dbReference type="InterPro" id="IPR000792">
    <property type="entry name" value="Tscrpt_reg_LuxR_C"/>
</dbReference>